<dbReference type="SUPFAM" id="SSF81891">
    <property type="entry name" value="Poly A polymerase C-terminal region-like"/>
    <property type="match status" value="1"/>
</dbReference>
<dbReference type="Gene3D" id="3.30.460.10">
    <property type="entry name" value="Beta Polymerase, domain 2"/>
    <property type="match status" value="1"/>
</dbReference>
<comment type="similarity">
    <text evidence="8">Belongs to the tRNA nucleotidyltransferase/poly(A) polymerase family.</text>
</comment>
<dbReference type="InterPro" id="IPR002646">
    <property type="entry name" value="PolA_pol_head_dom"/>
</dbReference>
<reference evidence="11" key="1">
    <citation type="submission" date="2017-09" db="EMBL/GenBank/DDBJ databases">
        <title>Depth-based differentiation of microbial function through sediment-hosted aquifers and enrichment of novel symbionts in the deep terrestrial subsurface.</title>
        <authorList>
            <person name="Probst A.J."/>
            <person name="Ladd B."/>
            <person name="Jarett J.K."/>
            <person name="Geller-Mcgrath D.E."/>
            <person name="Sieber C.M.K."/>
            <person name="Emerson J.B."/>
            <person name="Anantharaman K."/>
            <person name="Thomas B.C."/>
            <person name="Malmstrom R."/>
            <person name="Stieglmeier M."/>
            <person name="Klingl A."/>
            <person name="Woyke T."/>
            <person name="Ryan C.M."/>
            <person name="Banfield J.F."/>
        </authorList>
    </citation>
    <scope>NUCLEOTIDE SEQUENCE [LARGE SCALE GENOMIC DNA]</scope>
</reference>
<dbReference type="SMART" id="SM00471">
    <property type="entry name" value="HDc"/>
    <property type="match status" value="1"/>
</dbReference>
<dbReference type="GO" id="GO:0000166">
    <property type="term" value="F:nucleotide binding"/>
    <property type="evidence" value="ECO:0007669"/>
    <property type="project" value="UniProtKB-KW"/>
</dbReference>
<evidence type="ECO:0000256" key="6">
    <source>
        <dbReference type="ARBA" id="ARBA00022741"/>
    </source>
</evidence>
<evidence type="ECO:0000256" key="3">
    <source>
        <dbReference type="ARBA" id="ARBA00022694"/>
    </source>
</evidence>
<dbReference type="Gene3D" id="1.10.246.80">
    <property type="match status" value="1"/>
</dbReference>
<dbReference type="Pfam" id="PF01966">
    <property type="entry name" value="HD"/>
    <property type="match status" value="1"/>
</dbReference>
<evidence type="ECO:0000256" key="2">
    <source>
        <dbReference type="ARBA" id="ARBA00022679"/>
    </source>
</evidence>
<dbReference type="NCBIfam" id="TIGR00277">
    <property type="entry name" value="HDIG"/>
    <property type="match status" value="1"/>
</dbReference>
<sequence>MEIPEYVKKVIGELQARDFEAYIIGGCVRDLLLSKKPSDWDVATNALPEQIQEVFPDSFYKNKFGTVTIKNQNPKLKIQTPHSQEVEITTYRTESKYTDKRHPDEVKFAKTLEEDLKRRDFTVNAMAIKIKSQKSNPKNQLEVIDLYGGQQDLSDKIIRAVGEPQKRFGEDALRLMRAVRFACQLGFQIEPKTLTAIKENNQWLKAIAKERIRDELVKIIMSSSPDQGILLLKDTGLLTHIVPELEVGIGMAQNRHHIYTIFEHSVLSLKFAAQYKFSLAVRLAALFHDIAKPQTKRGEGQNATFYAHDVLGAKFASRILERLRFSRKIIERVARLVRYHMFFYDVETVTEAGVRRLLVRIGPENFQDLLNLRITDRLGSGCPKDKPYKLRHLEYLVEKVSQDPISPKMIKVDGNDVMKILGINPGPRVGLIINALLSEILDDPKKNQRDYLEGRIKELDKLSDTKLKSAVKKIDEKKEEVDLEIKQKHWVK</sequence>
<comment type="cofactor">
    <cofactor evidence="1">
        <name>Mg(2+)</name>
        <dbReference type="ChEBI" id="CHEBI:18420"/>
    </cofactor>
</comment>
<accession>A0A2M7AW54</accession>
<dbReference type="AlphaFoldDB" id="A0A2M7AW54"/>
<evidence type="ECO:0000313" key="11">
    <source>
        <dbReference type="Proteomes" id="UP000228775"/>
    </source>
</evidence>
<keyword evidence="3" id="KW-0819">tRNA processing</keyword>
<evidence type="ECO:0000256" key="7">
    <source>
        <dbReference type="ARBA" id="ARBA00022842"/>
    </source>
</evidence>
<evidence type="ECO:0000256" key="1">
    <source>
        <dbReference type="ARBA" id="ARBA00001946"/>
    </source>
</evidence>
<dbReference type="GO" id="GO:0008033">
    <property type="term" value="P:tRNA processing"/>
    <property type="evidence" value="ECO:0007669"/>
    <property type="project" value="UniProtKB-KW"/>
</dbReference>
<dbReference type="Pfam" id="PF12627">
    <property type="entry name" value="PolyA_pol_RNAbd"/>
    <property type="match status" value="1"/>
</dbReference>
<dbReference type="PANTHER" id="PTHR46173">
    <property type="entry name" value="CCA TRNA NUCLEOTIDYLTRANSFERASE 1, MITOCHONDRIAL"/>
    <property type="match status" value="1"/>
</dbReference>
<dbReference type="Pfam" id="PF01743">
    <property type="entry name" value="PolyA_pol"/>
    <property type="match status" value="1"/>
</dbReference>
<keyword evidence="4" id="KW-0548">Nucleotidyltransferase</keyword>
<dbReference type="CDD" id="cd00077">
    <property type="entry name" value="HDc"/>
    <property type="match status" value="1"/>
</dbReference>
<dbReference type="SUPFAM" id="SSF81301">
    <property type="entry name" value="Nucleotidyltransferase"/>
    <property type="match status" value="1"/>
</dbReference>
<dbReference type="EMBL" id="PEVY01000082">
    <property type="protein sequence ID" value="PIU74861.1"/>
    <property type="molecule type" value="Genomic_DNA"/>
</dbReference>
<dbReference type="GO" id="GO:0000049">
    <property type="term" value="F:tRNA binding"/>
    <property type="evidence" value="ECO:0007669"/>
    <property type="project" value="TreeGrafter"/>
</dbReference>
<dbReference type="Gene3D" id="1.10.3090.10">
    <property type="entry name" value="cca-adding enzyme, domain 2"/>
    <property type="match status" value="1"/>
</dbReference>
<evidence type="ECO:0000313" key="10">
    <source>
        <dbReference type="EMBL" id="PIU74861.1"/>
    </source>
</evidence>
<comment type="caution">
    <text evidence="10">The sequence shown here is derived from an EMBL/GenBank/DDBJ whole genome shotgun (WGS) entry which is preliminary data.</text>
</comment>
<dbReference type="InterPro" id="IPR006675">
    <property type="entry name" value="HDIG_dom"/>
</dbReference>
<dbReference type="InterPro" id="IPR006674">
    <property type="entry name" value="HD_domain"/>
</dbReference>
<dbReference type="GO" id="GO:0046872">
    <property type="term" value="F:metal ion binding"/>
    <property type="evidence" value="ECO:0007669"/>
    <property type="project" value="UniProtKB-KW"/>
</dbReference>
<feature type="domain" description="HD/PDEase" evidence="9">
    <location>
        <begin position="257"/>
        <end position="390"/>
    </location>
</feature>
<proteinExistence type="inferred from homology"/>
<dbReference type="InterPro" id="IPR043519">
    <property type="entry name" value="NT_sf"/>
</dbReference>
<keyword evidence="6" id="KW-0547">Nucleotide-binding</keyword>
<dbReference type="InterPro" id="IPR032828">
    <property type="entry name" value="PolyA_RNA-bd"/>
</dbReference>
<keyword evidence="2 8" id="KW-0808">Transferase</keyword>
<keyword evidence="5" id="KW-0479">Metal-binding</keyword>
<organism evidence="10 11">
    <name type="scientific">Candidatus Portnoybacteria bacterium CG06_land_8_20_14_3_00_39_12</name>
    <dbReference type="NCBI Taxonomy" id="1974809"/>
    <lineage>
        <taxon>Bacteria</taxon>
        <taxon>Candidatus Portnoyibacteriota</taxon>
    </lineage>
</organism>
<dbReference type="InterPro" id="IPR050264">
    <property type="entry name" value="Bact_CCA-adding_enz_type3_sf"/>
</dbReference>
<keyword evidence="7" id="KW-0460">Magnesium</keyword>
<evidence type="ECO:0000256" key="4">
    <source>
        <dbReference type="ARBA" id="ARBA00022695"/>
    </source>
</evidence>
<evidence type="ECO:0000256" key="8">
    <source>
        <dbReference type="RuleBase" id="RU003953"/>
    </source>
</evidence>
<protein>
    <recommendedName>
        <fullName evidence="9">HD/PDEase domain-containing protein</fullName>
    </recommendedName>
</protein>
<dbReference type="CDD" id="cd05398">
    <property type="entry name" value="NT_ClassII-CCAase"/>
    <property type="match status" value="1"/>
</dbReference>
<dbReference type="InterPro" id="IPR003607">
    <property type="entry name" value="HD/PDEase_dom"/>
</dbReference>
<name>A0A2M7AW54_9BACT</name>
<dbReference type="PANTHER" id="PTHR46173:SF1">
    <property type="entry name" value="CCA TRNA NUCLEOTIDYLTRANSFERASE 1, MITOCHONDRIAL"/>
    <property type="match status" value="1"/>
</dbReference>
<keyword evidence="8" id="KW-0694">RNA-binding</keyword>
<evidence type="ECO:0000256" key="5">
    <source>
        <dbReference type="ARBA" id="ARBA00022723"/>
    </source>
</evidence>
<gene>
    <name evidence="10" type="ORF">COS76_03890</name>
</gene>
<dbReference type="GO" id="GO:0016779">
    <property type="term" value="F:nucleotidyltransferase activity"/>
    <property type="evidence" value="ECO:0007669"/>
    <property type="project" value="UniProtKB-KW"/>
</dbReference>
<dbReference type="Proteomes" id="UP000228775">
    <property type="component" value="Unassembled WGS sequence"/>
</dbReference>
<evidence type="ECO:0000259" key="9">
    <source>
        <dbReference type="SMART" id="SM00471"/>
    </source>
</evidence>